<dbReference type="InterPro" id="IPR018841">
    <property type="entry name" value="DUF2442"/>
</dbReference>
<proteinExistence type="predicted"/>
<dbReference type="Proteomes" id="UP000285517">
    <property type="component" value="Chromosome"/>
</dbReference>
<sequence>MSKSIFFFDNGESGIVDLESSILNDSRKVFEPLKNKDYFKKFSLDNWTIVWPNDFGFAPEFLYELTVRQNKSLEKRKYELVFRINF</sequence>
<reference evidence="1 2" key="1">
    <citation type="submission" date="2019-01" db="EMBL/GenBank/DDBJ databases">
        <title>Complete genome sequencing of Aequorivita sp. H23M31.</title>
        <authorList>
            <person name="Bae J.-W."/>
        </authorList>
    </citation>
    <scope>NUCLEOTIDE SEQUENCE [LARGE SCALE GENOMIC DNA]</scope>
    <source>
        <strain evidence="1 2">H23M31</strain>
    </source>
</reference>
<protein>
    <submittedName>
        <fullName evidence="1">DUF2442 domain-containing protein</fullName>
    </submittedName>
</protein>
<keyword evidence="2" id="KW-1185">Reference proteome</keyword>
<dbReference type="AlphaFoldDB" id="A0A410G7D8"/>
<dbReference type="OrthoDB" id="9803723at2"/>
<dbReference type="SUPFAM" id="SSF143880">
    <property type="entry name" value="NE0471 N-terminal domain-like"/>
    <property type="match status" value="1"/>
</dbReference>
<dbReference type="KEGG" id="aev:EI546_08075"/>
<evidence type="ECO:0000313" key="2">
    <source>
        <dbReference type="Proteomes" id="UP000285517"/>
    </source>
</evidence>
<dbReference type="InterPro" id="IPR036782">
    <property type="entry name" value="NE0471-like_N"/>
</dbReference>
<dbReference type="EMBL" id="CP034951">
    <property type="protein sequence ID" value="QAA83204.1"/>
    <property type="molecule type" value="Genomic_DNA"/>
</dbReference>
<gene>
    <name evidence="1" type="ORF">EI546_08075</name>
</gene>
<organism evidence="1 2">
    <name type="scientific">Aequorivita ciconiae</name>
    <dbReference type="NCBI Taxonomy" id="2494375"/>
    <lineage>
        <taxon>Bacteria</taxon>
        <taxon>Pseudomonadati</taxon>
        <taxon>Bacteroidota</taxon>
        <taxon>Flavobacteriia</taxon>
        <taxon>Flavobacteriales</taxon>
        <taxon>Flavobacteriaceae</taxon>
        <taxon>Aequorivita</taxon>
    </lineage>
</organism>
<name>A0A410G7D8_9FLAO</name>
<accession>A0A410G7D8</accession>
<dbReference type="Pfam" id="PF10387">
    <property type="entry name" value="DUF2442"/>
    <property type="match status" value="1"/>
</dbReference>
<dbReference type="Gene3D" id="3.30.2020.10">
    <property type="entry name" value="NE0471-like N-terminal domain"/>
    <property type="match status" value="1"/>
</dbReference>
<evidence type="ECO:0000313" key="1">
    <source>
        <dbReference type="EMBL" id="QAA83204.1"/>
    </source>
</evidence>